<protein>
    <recommendedName>
        <fullName evidence="3">F-box domain-containing protein</fullName>
    </recommendedName>
</protein>
<evidence type="ECO:0008006" key="3">
    <source>
        <dbReference type="Google" id="ProtNLM"/>
    </source>
</evidence>
<sequence>MANILSLPNELLFQIVECLQRQSIRIPWKPHSNFYYLSYGSKAVCLVSVAHSCRRLRDAAFPLLHRRLELSHSTSCQVGTFISASCKVVFPAYVPLITYLYKHPDRGYATRELKIGPWSPASHWDQLRLYMSEDDLQHQIQTFKAVAERCGVAYPVLLDGIDAGDAGVFVTLLTYLLPSLKELILTTGDKASAGIPSTRHMIVAWKTVRPACFQTLTSVNINYGDVVSHGEYPCASTITQFLQLPNLRKFTVQTQQPDPYNVTMDHRTTWRQLAAELPDIFMSPTSPQKPAFSAHTSWPSGISGGDTTAAERSSQFDEELRLSYRDCSGEDLLALCPQSASALERMELSGTWMGQWNILPILRTAAHLKALKLTDNSFNARWPDIVDAAISSHAPSLEILILDIGSMSFTPNTQEPSFLPCIAAAPHLKILWLNYRSILTSLRQPLDLQKFLPQSLHNLVIKDTMMALSSWDRYRLKQLDFFNAIQSLSSITREGLPNLEVVHVWKPRLEHWCYKDMQQKLEGLQELFAMQEIELLLM</sequence>
<dbReference type="Proteomes" id="UP001375240">
    <property type="component" value="Unassembled WGS sequence"/>
</dbReference>
<dbReference type="Gene3D" id="3.80.10.10">
    <property type="entry name" value="Ribonuclease Inhibitor"/>
    <property type="match status" value="1"/>
</dbReference>
<evidence type="ECO:0000313" key="1">
    <source>
        <dbReference type="EMBL" id="KAK6338029.1"/>
    </source>
</evidence>
<accession>A0AAV9UB80</accession>
<gene>
    <name evidence="1" type="ORF">TWF696_001500</name>
</gene>
<dbReference type="InterPro" id="IPR032675">
    <property type="entry name" value="LRR_dom_sf"/>
</dbReference>
<name>A0AAV9UB80_9PEZI</name>
<evidence type="ECO:0000313" key="2">
    <source>
        <dbReference type="Proteomes" id="UP001375240"/>
    </source>
</evidence>
<keyword evidence="2" id="KW-1185">Reference proteome</keyword>
<dbReference type="SUPFAM" id="SSF52047">
    <property type="entry name" value="RNI-like"/>
    <property type="match status" value="1"/>
</dbReference>
<dbReference type="AlphaFoldDB" id="A0AAV9UB80"/>
<reference evidence="1 2" key="1">
    <citation type="submission" date="2019-10" db="EMBL/GenBank/DDBJ databases">
        <authorList>
            <person name="Palmer J.M."/>
        </authorList>
    </citation>
    <scope>NUCLEOTIDE SEQUENCE [LARGE SCALE GENOMIC DNA]</scope>
    <source>
        <strain evidence="1 2">TWF696</strain>
    </source>
</reference>
<comment type="caution">
    <text evidence="1">The sequence shown here is derived from an EMBL/GenBank/DDBJ whole genome shotgun (WGS) entry which is preliminary data.</text>
</comment>
<organism evidence="1 2">
    <name type="scientific">Orbilia brochopaga</name>
    <dbReference type="NCBI Taxonomy" id="3140254"/>
    <lineage>
        <taxon>Eukaryota</taxon>
        <taxon>Fungi</taxon>
        <taxon>Dikarya</taxon>
        <taxon>Ascomycota</taxon>
        <taxon>Pezizomycotina</taxon>
        <taxon>Orbiliomycetes</taxon>
        <taxon>Orbiliales</taxon>
        <taxon>Orbiliaceae</taxon>
        <taxon>Orbilia</taxon>
    </lineage>
</organism>
<dbReference type="EMBL" id="JAVHNQ010000010">
    <property type="protein sequence ID" value="KAK6338029.1"/>
    <property type="molecule type" value="Genomic_DNA"/>
</dbReference>
<proteinExistence type="predicted"/>